<evidence type="ECO:0000256" key="6">
    <source>
        <dbReference type="ARBA" id="ARBA00023136"/>
    </source>
</evidence>
<evidence type="ECO:0000259" key="11">
    <source>
        <dbReference type="PROSITE" id="PS50885"/>
    </source>
</evidence>
<dbReference type="SUPFAM" id="SSF158472">
    <property type="entry name" value="HAMP domain-like"/>
    <property type="match status" value="1"/>
</dbReference>
<dbReference type="InterPro" id="IPR003660">
    <property type="entry name" value="HAMP_dom"/>
</dbReference>
<reference evidence="13 14" key="1">
    <citation type="journal article" date="2021" name="Microbiol. Resour. Announc.">
        <title>Draft Genome Sequence of Coralloluteibacterium stylophorae LMG 29479T.</title>
        <authorList>
            <person name="Karlyshev A.V."/>
            <person name="Kudryashova E.B."/>
            <person name="Ariskina E.V."/>
            <person name="Conroy A.P."/>
            <person name="Abidueva E.Y."/>
        </authorList>
    </citation>
    <scope>NUCLEOTIDE SEQUENCE [LARGE SCALE GENOMIC DNA]</scope>
    <source>
        <strain evidence="13 14">LMG 29479</strain>
    </source>
</reference>
<comment type="similarity">
    <text evidence="7">Belongs to the methyl-accepting chemotaxis (MCP) protein family.</text>
</comment>
<evidence type="ECO:0000256" key="8">
    <source>
        <dbReference type="PROSITE-ProRule" id="PRU00284"/>
    </source>
</evidence>
<feature type="domain" description="Methyl-accepting transducer" evidence="10">
    <location>
        <begin position="502"/>
        <end position="731"/>
    </location>
</feature>
<dbReference type="Pfam" id="PF17200">
    <property type="entry name" value="sCache_2"/>
    <property type="match status" value="1"/>
</dbReference>
<dbReference type="Gene3D" id="6.10.340.10">
    <property type="match status" value="1"/>
</dbReference>
<dbReference type="InterPro" id="IPR033480">
    <property type="entry name" value="sCache_2"/>
</dbReference>
<evidence type="ECO:0000259" key="10">
    <source>
        <dbReference type="PROSITE" id="PS50111"/>
    </source>
</evidence>
<dbReference type="PROSITE" id="PS50885">
    <property type="entry name" value="HAMP"/>
    <property type="match status" value="2"/>
</dbReference>
<dbReference type="InterPro" id="IPR051310">
    <property type="entry name" value="MCP_chemotaxis"/>
</dbReference>
<keyword evidence="6 9" id="KW-0472">Membrane</keyword>
<evidence type="ECO:0000313" key="12">
    <source>
        <dbReference type="EMBL" id="MBR0562270.1"/>
    </source>
</evidence>
<dbReference type="Gene3D" id="3.30.450.20">
    <property type="entry name" value="PAS domain"/>
    <property type="match status" value="2"/>
</dbReference>
<dbReference type="GO" id="GO:0007165">
    <property type="term" value="P:signal transduction"/>
    <property type="evidence" value="ECO:0007669"/>
    <property type="project" value="UniProtKB-KW"/>
</dbReference>
<dbReference type="SUPFAM" id="SSF55785">
    <property type="entry name" value="PYP-like sensor domain (PAS domain)"/>
    <property type="match status" value="1"/>
</dbReference>
<dbReference type="GO" id="GO:0005886">
    <property type="term" value="C:plasma membrane"/>
    <property type="evidence" value="ECO:0007669"/>
    <property type="project" value="UniProtKB-SubCell"/>
</dbReference>
<dbReference type="AlphaFoldDB" id="A0A8J7VSE9"/>
<evidence type="ECO:0000256" key="4">
    <source>
        <dbReference type="ARBA" id="ARBA00022692"/>
    </source>
</evidence>
<accession>A0A8J7VSE9</accession>
<dbReference type="Pfam" id="PF18947">
    <property type="entry name" value="HAMP_2"/>
    <property type="match status" value="1"/>
</dbReference>
<dbReference type="InterPro" id="IPR013656">
    <property type="entry name" value="PAS_4"/>
</dbReference>
<evidence type="ECO:0000256" key="7">
    <source>
        <dbReference type="ARBA" id="ARBA00029447"/>
    </source>
</evidence>
<dbReference type="Proteomes" id="UP000675747">
    <property type="component" value="Unassembled WGS sequence"/>
</dbReference>
<dbReference type="RefSeq" id="WP_211926215.1">
    <property type="nucleotide sequence ID" value="NZ_JBHRTJ010000017.1"/>
</dbReference>
<keyword evidence="8" id="KW-0807">Transducer</keyword>
<dbReference type="Gene3D" id="1.10.287.950">
    <property type="entry name" value="Methyl-accepting chemotaxis protein"/>
    <property type="match status" value="1"/>
</dbReference>
<evidence type="ECO:0000256" key="1">
    <source>
        <dbReference type="ARBA" id="ARBA00004651"/>
    </source>
</evidence>
<keyword evidence="4 9" id="KW-0812">Transmembrane</keyword>
<protein>
    <submittedName>
        <fullName evidence="12">Cache domain-containing protein</fullName>
    </submittedName>
</protein>
<comment type="subcellular location">
    <subcellularLocation>
        <location evidence="1">Cell membrane</location>
        <topology evidence="1">Multi-pass membrane protein</topology>
    </subcellularLocation>
</comment>
<sequence>MTRLSVPESLLARFGGAGVRARFQLLGGLCVLALVAICGFALDAQYRALMGERQRAVQATVDIAHGVVQHYVDLAEAGTLPREEAQAQALAAVRALRYGGNEYFWVNDMHPRMLMHPIKPELDGTDLSSNADPNGKRLFVVFAETVRAHGAGTVDYLWPKPGSDTPVEKVSYVRGVDAWGWVIGSGVYIDDVQAAFRALALRLGLILLVAAVVLGVVFWLTARAITRPLDDAVGIAGAIDEGRLDNAIRPRGSRETRQLLASLATMQDRLGEQIGEIERVLRENAFIAKALDDLDTMVRIADPDGRVVFANRALLRMVERIEPEVRQFRPGFRAADFVGGSIGDIYPDAQAAVERMRALKETTKMRAPFFGRQIDFVYSPILDADGRQLGTIAQWLDVTGQAQAEAELGRVLEAANAGDFSRRIDVAGIDGVLRPLAEGVNRLSDTVEANLGVLAGVLRALADADLTRRIDGEYEGVFGRMRDDANRTVDRLAEIVRSIQTSAGSIHTASGEIVAGNQDLSARTEQQAASLEETASSMEELTSTVRQNAESARQANQLAAGAGEVAVRGGRVVDEVVTTMGAISASSKKIADIIGVIDGIAFQTNILALNAAVEAARAGEQGRGFAVVASEVRSLAGRSADAAKEIKTLISSSVEQVELGSELVTRAGSTMGEIVASVKRVTDIMGEITSASAEQSAGIEQVNRTVNQLDTVTQQNAALVEEASAAARSMEEQAGELAEAVAAFRLADAPPSSGPARIVALVSEQMSQITAATR</sequence>
<keyword evidence="5 9" id="KW-1133">Transmembrane helix</keyword>
<proteinExistence type="inferred from homology"/>
<dbReference type="GO" id="GO:0004888">
    <property type="term" value="F:transmembrane signaling receptor activity"/>
    <property type="evidence" value="ECO:0007669"/>
    <property type="project" value="TreeGrafter"/>
</dbReference>
<gene>
    <name evidence="13" type="ORF">KB893_008925</name>
    <name evidence="12" type="ORF">KB893_07025</name>
</gene>
<dbReference type="PROSITE" id="PS50111">
    <property type="entry name" value="CHEMOTAXIS_TRANSDUC_2"/>
    <property type="match status" value="1"/>
</dbReference>
<name>A0A8J7VSE9_9GAMM</name>
<feature type="domain" description="HAMP" evidence="11">
    <location>
        <begin position="445"/>
        <end position="497"/>
    </location>
</feature>
<evidence type="ECO:0000256" key="2">
    <source>
        <dbReference type="ARBA" id="ARBA00022475"/>
    </source>
</evidence>
<dbReference type="Pfam" id="PF08448">
    <property type="entry name" value="PAS_4"/>
    <property type="match status" value="1"/>
</dbReference>
<dbReference type="PANTHER" id="PTHR43531">
    <property type="entry name" value="PROTEIN ICFG"/>
    <property type="match status" value="1"/>
</dbReference>
<evidence type="ECO:0000256" key="5">
    <source>
        <dbReference type="ARBA" id="ARBA00022989"/>
    </source>
</evidence>
<dbReference type="GO" id="GO:0006935">
    <property type="term" value="P:chemotaxis"/>
    <property type="evidence" value="ECO:0007669"/>
    <property type="project" value="TreeGrafter"/>
</dbReference>
<dbReference type="EMBL" id="JAGQFT020000005">
    <property type="protein sequence ID" value="MBS7457259.1"/>
    <property type="molecule type" value="Genomic_DNA"/>
</dbReference>
<dbReference type="InterPro" id="IPR004089">
    <property type="entry name" value="MCPsignal_dom"/>
</dbReference>
<dbReference type="SMART" id="SM00304">
    <property type="entry name" value="HAMP"/>
    <property type="match status" value="2"/>
</dbReference>
<dbReference type="FunFam" id="1.10.287.950:FF:000002">
    <property type="entry name" value="Methyl-accepting chemotaxis protein"/>
    <property type="match status" value="1"/>
</dbReference>
<evidence type="ECO:0000256" key="9">
    <source>
        <dbReference type="SAM" id="Phobius"/>
    </source>
</evidence>
<evidence type="ECO:0000313" key="14">
    <source>
        <dbReference type="Proteomes" id="UP000675747"/>
    </source>
</evidence>
<comment type="caution">
    <text evidence="12">The sequence shown here is derived from an EMBL/GenBank/DDBJ whole genome shotgun (WGS) entry which is preliminary data.</text>
</comment>
<evidence type="ECO:0000256" key="3">
    <source>
        <dbReference type="ARBA" id="ARBA00022481"/>
    </source>
</evidence>
<feature type="transmembrane region" description="Helical" evidence="9">
    <location>
        <begin position="199"/>
        <end position="220"/>
    </location>
</feature>
<dbReference type="SMART" id="SM00283">
    <property type="entry name" value="MA"/>
    <property type="match status" value="1"/>
</dbReference>
<feature type="transmembrane region" description="Helical" evidence="9">
    <location>
        <begin position="23"/>
        <end position="42"/>
    </location>
</feature>
<dbReference type="PANTHER" id="PTHR43531:SF14">
    <property type="entry name" value="METHYL-ACCEPTING CHEMOTAXIS PROTEIN I-RELATED"/>
    <property type="match status" value="1"/>
</dbReference>
<keyword evidence="3" id="KW-0488">Methylation</keyword>
<dbReference type="EMBL" id="JAGQFT010000042">
    <property type="protein sequence ID" value="MBR0562270.1"/>
    <property type="molecule type" value="Genomic_DNA"/>
</dbReference>
<reference evidence="12" key="2">
    <citation type="submission" date="2021-04" db="EMBL/GenBank/DDBJ databases">
        <authorList>
            <person name="Karlyshev A.V."/>
        </authorList>
    </citation>
    <scope>NUCLEOTIDE SEQUENCE</scope>
    <source>
        <strain evidence="12">LMG 29479</strain>
    </source>
</reference>
<feature type="domain" description="HAMP" evidence="11">
    <location>
        <begin position="223"/>
        <end position="275"/>
    </location>
</feature>
<dbReference type="CDD" id="cd11386">
    <property type="entry name" value="MCP_signal"/>
    <property type="match status" value="1"/>
</dbReference>
<keyword evidence="14" id="KW-1185">Reference proteome</keyword>
<dbReference type="Pfam" id="PF00015">
    <property type="entry name" value="MCPsignal"/>
    <property type="match status" value="1"/>
</dbReference>
<keyword evidence="2" id="KW-1003">Cell membrane</keyword>
<dbReference type="InterPro" id="IPR035965">
    <property type="entry name" value="PAS-like_dom_sf"/>
</dbReference>
<dbReference type="SMART" id="SM01049">
    <property type="entry name" value="Cache_2"/>
    <property type="match status" value="1"/>
</dbReference>
<evidence type="ECO:0000313" key="13">
    <source>
        <dbReference type="EMBL" id="MBS7457259.1"/>
    </source>
</evidence>
<dbReference type="SUPFAM" id="SSF58104">
    <property type="entry name" value="Methyl-accepting chemotaxis protein (MCP) signaling domain"/>
    <property type="match status" value="1"/>
</dbReference>
<organism evidence="12">
    <name type="scientific">Coralloluteibacterium stylophorae</name>
    <dbReference type="NCBI Taxonomy" id="1776034"/>
    <lineage>
        <taxon>Bacteria</taxon>
        <taxon>Pseudomonadati</taxon>
        <taxon>Pseudomonadota</taxon>
        <taxon>Gammaproteobacteria</taxon>
        <taxon>Lysobacterales</taxon>
        <taxon>Lysobacteraceae</taxon>
        <taxon>Coralloluteibacterium</taxon>
    </lineage>
</organism>